<accession>A0A0G4K9W5</accession>
<dbReference type="InterPro" id="IPR036111">
    <property type="entry name" value="Mal/L-sulfo/L-lacto_DH-like_sf"/>
</dbReference>
<evidence type="ECO:0000313" key="3">
    <source>
        <dbReference type="EMBL" id="CRF35131.1"/>
    </source>
</evidence>
<dbReference type="SUPFAM" id="SSF89733">
    <property type="entry name" value="L-sulfolactate dehydrogenase-like"/>
    <property type="match status" value="1"/>
</dbReference>
<dbReference type="PANTHER" id="PTHR11091:SF0">
    <property type="entry name" value="MALATE DEHYDROGENASE"/>
    <property type="match status" value="1"/>
</dbReference>
<organism evidence="3 4">
    <name type="scientific">Brachyspira suanatina</name>
    <dbReference type="NCBI Taxonomy" id="381802"/>
    <lineage>
        <taxon>Bacteria</taxon>
        <taxon>Pseudomonadati</taxon>
        <taxon>Spirochaetota</taxon>
        <taxon>Spirochaetia</taxon>
        <taxon>Brachyspirales</taxon>
        <taxon>Brachyspiraceae</taxon>
        <taxon>Brachyspira</taxon>
    </lineage>
</organism>
<keyword evidence="4" id="KW-1185">Reference proteome</keyword>
<dbReference type="Gene3D" id="1.10.1530.10">
    <property type="match status" value="1"/>
</dbReference>
<dbReference type="RefSeq" id="WP_048595776.1">
    <property type="nucleotide sequence ID" value="NZ_CVLB01000003.1"/>
</dbReference>
<dbReference type="InterPro" id="IPR003767">
    <property type="entry name" value="Malate/L-lactate_DH-like"/>
</dbReference>
<comment type="similarity">
    <text evidence="1">Belongs to the LDH2/MDH2 oxidoreductase family.</text>
</comment>
<evidence type="ECO:0000256" key="1">
    <source>
        <dbReference type="ARBA" id="ARBA00006056"/>
    </source>
</evidence>
<gene>
    <name evidence="3" type="ORF">BRSU_2450</name>
</gene>
<protein>
    <submittedName>
        <fullName evidence="3">Lactate dehydrogenase</fullName>
    </submittedName>
</protein>
<proteinExistence type="inferred from homology"/>
<dbReference type="InterPro" id="IPR043143">
    <property type="entry name" value="Mal/L-sulf/L-lact_DH-like_NADP"/>
</dbReference>
<reference evidence="4" key="1">
    <citation type="submission" date="2015-04" db="EMBL/GenBank/DDBJ databases">
        <authorList>
            <person name="Mushtaq Mamoona"/>
        </authorList>
    </citation>
    <scope>NUCLEOTIDE SEQUENCE [LARGE SCALE GENOMIC DNA]</scope>
    <source>
        <strain evidence="4">AN4859/03</strain>
    </source>
</reference>
<dbReference type="PANTHER" id="PTHR11091">
    <property type="entry name" value="OXIDOREDUCTASE-RELATED"/>
    <property type="match status" value="1"/>
</dbReference>
<dbReference type="Pfam" id="PF02615">
    <property type="entry name" value="Ldh_2"/>
    <property type="match status" value="1"/>
</dbReference>
<dbReference type="Gene3D" id="3.30.1370.60">
    <property type="entry name" value="Hypothetical oxidoreductase yiak, domain 2"/>
    <property type="match status" value="1"/>
</dbReference>
<name>A0A0G4K9W5_9SPIR</name>
<dbReference type="AlphaFoldDB" id="A0A0G4K9W5"/>
<keyword evidence="2" id="KW-0560">Oxidoreductase</keyword>
<dbReference type="GO" id="GO:0016491">
    <property type="term" value="F:oxidoreductase activity"/>
    <property type="evidence" value="ECO:0007669"/>
    <property type="project" value="UniProtKB-KW"/>
</dbReference>
<evidence type="ECO:0000313" key="4">
    <source>
        <dbReference type="Proteomes" id="UP000043763"/>
    </source>
</evidence>
<dbReference type="InterPro" id="IPR043144">
    <property type="entry name" value="Mal/L-sulf/L-lact_DH-like_ah"/>
</dbReference>
<dbReference type="OrthoDB" id="9769447at2"/>
<dbReference type="Proteomes" id="UP000043763">
    <property type="component" value="Unassembled WGS sequence"/>
</dbReference>
<dbReference type="EMBL" id="CVLB01000003">
    <property type="protein sequence ID" value="CRF35131.1"/>
    <property type="molecule type" value="Genomic_DNA"/>
</dbReference>
<evidence type="ECO:0000256" key="2">
    <source>
        <dbReference type="ARBA" id="ARBA00023002"/>
    </source>
</evidence>
<sequence>MVIVKVNDLMQKVYDKFKAAGVSNEQAAIVTDLLIYADLSGIHSHGVLRVEHYIERIKAGGINLNSKFNIEEKRPSFALMDADGGFGHVATQYAMEWALETVEKQGIALIGIKNNSHAGALGYYNKMAIHQNKVSLIMVNTDPCVIPFGGKRPFFGTNPISYGFPAKKDFILGDMATSEVSLGRIFTARENNETVPMHWGVDENGNPSSNPNEIKYVVPFGGVKGYLIMTMVEAFTGLLIGQAYCNNLVKMYGDMDKKRNLSTFMLVVDPAVYNDLDTYLNTVQSFIDDIRKEPALKKGETISIPGERKEACSADYLKNGIPLSEHVYKYIFDK</sequence>